<sequence>MSFTPSTDPSSSFAGSPADATTSLARPRANSRGKLWTGRVLSSIAVLFLLFDAVGKFVMPPPVTEACARLGFPLALVPSIGFLLLVCTAVYAIPRTAILGAILLTGFLGGAVTIQMRAGSPMFETIFPVLFGILGWAGVLLREQRLLDLFPLRSNCAR</sequence>
<evidence type="ECO:0000256" key="4">
    <source>
        <dbReference type="ARBA" id="ARBA00023136"/>
    </source>
</evidence>
<evidence type="ECO:0000256" key="1">
    <source>
        <dbReference type="ARBA" id="ARBA00004141"/>
    </source>
</evidence>
<evidence type="ECO:0000256" key="3">
    <source>
        <dbReference type="ARBA" id="ARBA00022989"/>
    </source>
</evidence>
<proteinExistence type="predicted"/>
<evidence type="ECO:0000313" key="7">
    <source>
        <dbReference type="EMBL" id="SPE19244.1"/>
    </source>
</evidence>
<feature type="transmembrane region" description="Helical" evidence="6">
    <location>
        <begin position="122"/>
        <end position="141"/>
    </location>
</feature>
<keyword evidence="3 6" id="KW-1133">Transmembrane helix</keyword>
<keyword evidence="4 6" id="KW-0472">Membrane</keyword>
<accession>A0A2N9L880</accession>
<protein>
    <recommendedName>
        <fullName evidence="9">DoxX family protein</fullName>
    </recommendedName>
</protein>
<feature type="transmembrane region" description="Helical" evidence="6">
    <location>
        <begin position="36"/>
        <end position="58"/>
    </location>
</feature>
<dbReference type="Proteomes" id="UP000239735">
    <property type="component" value="Unassembled WGS sequence"/>
</dbReference>
<dbReference type="OrthoDB" id="9811373at2"/>
<comment type="subcellular location">
    <subcellularLocation>
        <location evidence="1">Membrane</location>
        <topology evidence="1">Multi-pass membrane protein</topology>
    </subcellularLocation>
</comment>
<feature type="transmembrane region" description="Helical" evidence="6">
    <location>
        <begin position="98"/>
        <end position="116"/>
    </location>
</feature>
<dbReference type="EMBL" id="OKRB01000078">
    <property type="protein sequence ID" value="SPE19244.1"/>
    <property type="molecule type" value="Genomic_DNA"/>
</dbReference>
<evidence type="ECO:0000256" key="6">
    <source>
        <dbReference type="SAM" id="Phobius"/>
    </source>
</evidence>
<dbReference type="InterPro" id="IPR032808">
    <property type="entry name" value="DoxX"/>
</dbReference>
<reference evidence="8" key="1">
    <citation type="submission" date="2018-02" db="EMBL/GenBank/DDBJ databases">
        <authorList>
            <person name="Hausmann B."/>
        </authorList>
    </citation>
    <scope>NUCLEOTIDE SEQUENCE [LARGE SCALE GENOMIC DNA]</scope>
    <source>
        <strain evidence="8">Peat soil MAG SbA5</strain>
    </source>
</reference>
<dbReference type="GO" id="GO:0016020">
    <property type="term" value="C:membrane"/>
    <property type="evidence" value="ECO:0007669"/>
    <property type="project" value="UniProtKB-SubCell"/>
</dbReference>
<evidence type="ECO:0000256" key="5">
    <source>
        <dbReference type="SAM" id="MobiDB-lite"/>
    </source>
</evidence>
<organism evidence="7 8">
    <name type="scientific">Candidatus Sulfuritelmatomonas gaucii</name>
    <dbReference type="NCBI Taxonomy" id="2043161"/>
    <lineage>
        <taxon>Bacteria</taxon>
        <taxon>Pseudomonadati</taxon>
        <taxon>Acidobacteriota</taxon>
        <taxon>Terriglobia</taxon>
        <taxon>Terriglobales</taxon>
        <taxon>Acidobacteriaceae</taxon>
        <taxon>Candidatus Sulfuritelmatomonas</taxon>
    </lineage>
</organism>
<feature type="compositionally biased region" description="Low complexity" evidence="5">
    <location>
        <begin position="1"/>
        <end position="13"/>
    </location>
</feature>
<feature type="transmembrane region" description="Helical" evidence="6">
    <location>
        <begin position="70"/>
        <end position="91"/>
    </location>
</feature>
<name>A0A2N9L880_9BACT</name>
<dbReference type="AlphaFoldDB" id="A0A2N9L880"/>
<feature type="region of interest" description="Disordered" evidence="5">
    <location>
        <begin position="1"/>
        <end position="25"/>
    </location>
</feature>
<keyword evidence="2 6" id="KW-0812">Transmembrane</keyword>
<evidence type="ECO:0000256" key="2">
    <source>
        <dbReference type="ARBA" id="ARBA00022692"/>
    </source>
</evidence>
<evidence type="ECO:0000313" key="8">
    <source>
        <dbReference type="Proteomes" id="UP000239735"/>
    </source>
</evidence>
<gene>
    <name evidence="7" type="ORF">SBA5_220090</name>
</gene>
<dbReference type="Pfam" id="PF13564">
    <property type="entry name" value="DoxX_2"/>
    <property type="match status" value="1"/>
</dbReference>
<evidence type="ECO:0008006" key="9">
    <source>
        <dbReference type="Google" id="ProtNLM"/>
    </source>
</evidence>